<gene>
    <name evidence="1" type="ORF">ID47_03870</name>
</gene>
<sequence length="287" mass="33237">MLKIFSLLIFCSHMPAYCYQHPDNSHELYNSIQDSNKISPELKIGLAETRFWHDLHLKYPNADDKIPELRDQADNLAQLTGVQLQKFYKGDQRDTRLRRFNKIYMNWINTNKETDPTLRQWYKFCIETSWACSNESASSCMDDMLASADHLMKEGFILGIIYLPAGNPDFDGIIGEAARVAGIATNVWLTGLSVRPDLMADDRKQTPQNFLWNTIHGHGLPYLVKHTTLTHLDYQQIIRINLLENPTNDVYFWHFNWLYEHKIDGPLPKGLDEEAYGQLIEKSISSI</sequence>
<organism evidence="1 2">
    <name type="scientific">Candidatus Odyssella acanthamoebae</name>
    <dbReference type="NCBI Taxonomy" id="91604"/>
    <lineage>
        <taxon>Bacteria</taxon>
        <taxon>Pseudomonadati</taxon>
        <taxon>Pseudomonadota</taxon>
        <taxon>Alphaproteobacteria</taxon>
        <taxon>Holosporales</taxon>
        <taxon>Candidatus Paracaedibacteraceae</taxon>
        <taxon>Candidatus Odyssella</taxon>
    </lineage>
</organism>
<dbReference type="EMBL" id="CP008941">
    <property type="protein sequence ID" value="AIK96069.1"/>
    <property type="molecule type" value="Genomic_DNA"/>
</dbReference>
<name>A0A077AVK0_9PROT</name>
<evidence type="ECO:0000313" key="2">
    <source>
        <dbReference type="Proteomes" id="UP000028926"/>
    </source>
</evidence>
<dbReference type="HOGENOM" id="CLU_968706_0_0_5"/>
<proteinExistence type="predicted"/>
<evidence type="ECO:0000313" key="1">
    <source>
        <dbReference type="EMBL" id="AIK96069.1"/>
    </source>
</evidence>
<dbReference type="Proteomes" id="UP000028926">
    <property type="component" value="Chromosome"/>
</dbReference>
<dbReference type="AlphaFoldDB" id="A0A077AVK0"/>
<dbReference type="RefSeq" id="WP_038464003.1">
    <property type="nucleotide sequence ID" value="NZ_CP008941.1"/>
</dbReference>
<protein>
    <submittedName>
        <fullName evidence="1">Uncharacterized protein</fullName>
    </submittedName>
</protein>
<accession>A0A077AVK0</accession>
<reference evidence="1 2" key="1">
    <citation type="submission" date="2014-07" db="EMBL/GenBank/DDBJ databases">
        <title>Comparative genomic insights into amoeba endosymbionts belonging to the families of Holosporaceae and Candidatus Midichloriaceae within Rickettsiales.</title>
        <authorList>
            <person name="Wang Z."/>
            <person name="Wu M."/>
        </authorList>
    </citation>
    <scope>NUCLEOTIDE SEQUENCE [LARGE SCALE GENOMIC DNA]</scope>
    <source>
        <strain evidence="1">PRA3</strain>
    </source>
</reference>
<dbReference type="KEGG" id="paca:ID47_03870"/>
<keyword evidence="2" id="KW-1185">Reference proteome</keyword>